<reference evidence="4" key="1">
    <citation type="submission" date="2016-01" db="EMBL/GenBank/DDBJ databases">
        <title>Complete genome sequence of Microbulbifer sp. CCB-MM1, a halophile isolated from Matang Mangrove Forest, Perak.</title>
        <authorList>
            <person name="Moh T.H."/>
            <person name="Dinesh B."/>
            <person name="Lau N.-S."/>
            <person name="Go F."/>
            <person name="Alexander Chong S.-C."/>
        </authorList>
    </citation>
    <scope>NUCLEOTIDE SEQUENCE [LARGE SCALE GENOMIC DNA]</scope>
    <source>
        <strain evidence="4">CCB-MM1</strain>
    </source>
</reference>
<dbReference type="Proteomes" id="UP000095672">
    <property type="component" value="Chromosome"/>
</dbReference>
<dbReference type="PROSITE" id="PS01227">
    <property type="entry name" value="UPF0012"/>
    <property type="match status" value="1"/>
</dbReference>
<dbReference type="InterPro" id="IPR001110">
    <property type="entry name" value="UPF0012_CS"/>
</dbReference>
<dbReference type="AlphaFoldDB" id="A0A1C9W4F8"/>
<dbReference type="SUPFAM" id="SSF56317">
    <property type="entry name" value="Carbon-nitrogen hydrolase"/>
    <property type="match status" value="1"/>
</dbReference>
<keyword evidence="3" id="KW-0378">Hydrolase</keyword>
<dbReference type="OrthoDB" id="9811121at2"/>
<dbReference type="CDD" id="cd07197">
    <property type="entry name" value="nitrilase"/>
    <property type="match status" value="1"/>
</dbReference>
<keyword evidence="4" id="KW-1185">Reference proteome</keyword>
<dbReference type="GO" id="GO:0004040">
    <property type="term" value="F:amidase activity"/>
    <property type="evidence" value="ECO:0007669"/>
    <property type="project" value="UniProtKB-EC"/>
</dbReference>
<sequence>MNNPRKHFGIAALQLQLAEADNLELLLQRIQKTKLRFPWVRMVVLPELALRGVGVQHARELPSPEEQAFCRSARELGIWLVPGSMYEKCGSAVFNTTPVINPDGEVVARYRKIYPFLPYEKGVTGGDQFVVFDIPEVGRFGVSICYDMWFPETTRALTWLGAEIIIHPTKTDTIDRIDELSIVRASAITNQCYVVDVNSCGAQGVGRSIVVGPEGETVHEASVDEEIIAFEVDLDKVQRVRERGMKGLGQTLKSFRDGKVRYPQYEQGAESAALQKLGVLKVPD</sequence>
<dbReference type="Gene3D" id="3.60.110.10">
    <property type="entry name" value="Carbon-nitrogen hydrolase"/>
    <property type="match status" value="1"/>
</dbReference>
<dbReference type="EC" id="3.5.1.4" evidence="3"/>
<accession>A0A1C9W4F8</accession>
<protein>
    <submittedName>
        <fullName evidence="3">Aliphatic amidase</fullName>
        <ecNumber evidence="3">3.5.1.4</ecNumber>
    </submittedName>
</protein>
<dbReference type="InterPro" id="IPR003010">
    <property type="entry name" value="C-N_Hydrolase"/>
</dbReference>
<dbReference type="PANTHER" id="PTHR23088">
    <property type="entry name" value="NITRILASE-RELATED"/>
    <property type="match status" value="1"/>
</dbReference>
<dbReference type="InterPro" id="IPR036526">
    <property type="entry name" value="C-N_Hydrolase_sf"/>
</dbReference>
<dbReference type="STRING" id="1769779.AUP74_00553"/>
<proteinExistence type="inferred from homology"/>
<organism evidence="3 4">
    <name type="scientific">Microbulbifer aggregans</name>
    <dbReference type="NCBI Taxonomy" id="1769779"/>
    <lineage>
        <taxon>Bacteria</taxon>
        <taxon>Pseudomonadati</taxon>
        <taxon>Pseudomonadota</taxon>
        <taxon>Gammaproteobacteria</taxon>
        <taxon>Cellvibrionales</taxon>
        <taxon>Microbulbiferaceae</taxon>
        <taxon>Microbulbifer</taxon>
    </lineage>
</organism>
<evidence type="ECO:0000313" key="4">
    <source>
        <dbReference type="Proteomes" id="UP000095672"/>
    </source>
</evidence>
<feature type="domain" description="CN hydrolase" evidence="2">
    <location>
        <begin position="8"/>
        <end position="234"/>
    </location>
</feature>
<dbReference type="EMBL" id="CP014143">
    <property type="protein sequence ID" value="AOS96023.1"/>
    <property type="molecule type" value="Genomic_DNA"/>
</dbReference>
<comment type="similarity">
    <text evidence="1">Belongs to the carbon-nitrogen hydrolase superfamily. NIT1/NIT2 family.</text>
</comment>
<evidence type="ECO:0000256" key="1">
    <source>
        <dbReference type="ARBA" id="ARBA00010613"/>
    </source>
</evidence>
<evidence type="ECO:0000313" key="3">
    <source>
        <dbReference type="EMBL" id="AOS96023.1"/>
    </source>
</evidence>
<dbReference type="Pfam" id="PF00795">
    <property type="entry name" value="CN_hydrolase"/>
    <property type="match status" value="1"/>
</dbReference>
<dbReference type="PATRIC" id="fig|1769779.3.peg.559"/>
<evidence type="ECO:0000259" key="2">
    <source>
        <dbReference type="PROSITE" id="PS50263"/>
    </source>
</evidence>
<dbReference type="RefSeq" id="WP_069946214.1">
    <property type="nucleotide sequence ID" value="NZ_CP014143.1"/>
</dbReference>
<dbReference type="PROSITE" id="PS50263">
    <property type="entry name" value="CN_HYDROLASE"/>
    <property type="match status" value="1"/>
</dbReference>
<gene>
    <name evidence="3" type="primary">amiE</name>
    <name evidence="3" type="ORF">AUP74_00553</name>
</gene>
<dbReference type="KEGG" id="micc:AUP74_00553"/>
<name>A0A1C9W4F8_9GAMM</name>
<dbReference type="PANTHER" id="PTHR23088:SF27">
    <property type="entry name" value="DEAMINATED GLUTATHIONE AMIDASE"/>
    <property type="match status" value="1"/>
</dbReference>